<keyword evidence="1" id="KW-0732">Signal</keyword>
<feature type="chain" id="PRO_5004167668" evidence="1">
    <location>
        <begin position="20"/>
        <end position="93"/>
    </location>
</feature>
<feature type="signal peptide" evidence="1">
    <location>
        <begin position="1"/>
        <end position="19"/>
    </location>
</feature>
<accession>Q09JQ5</accession>
<dbReference type="EMBL" id="DQ886791">
    <property type="protein sequence ID" value="ABI52708.1"/>
    <property type="molecule type" value="mRNA"/>
</dbReference>
<sequence length="93" mass="9515">MQILPVVVSVLIAISVVSAGSQIEFNCTALSKRRADSSASESQCATLSGRCKVTCEIGAPEIGGGGPEILIYIKEGHPCGNGERCKEGMCGSG</sequence>
<reference evidence="2" key="1">
    <citation type="journal article" date="2008" name="Insect Biochem. Mol. Biol.">
        <title>Comparative sialomics between hard and soft ticks: implications for the evolution of blood-feeding behavior.</title>
        <authorList>
            <person name="Mans B.J."/>
            <person name="Andersen J.F."/>
            <person name="Francischetti I.M."/>
            <person name="Valenzuela J.G."/>
            <person name="Schwan T.G."/>
            <person name="Pham V.M."/>
            <person name="Garfield M.K."/>
            <person name="Hammer C.H."/>
            <person name="Ribeiro J.M."/>
        </authorList>
    </citation>
    <scope>NUCLEOTIDE SEQUENCE</scope>
    <source>
        <strain evidence="2">AM-204</strain>
        <tissue evidence="2">Adult salivary gland</tissue>
    </source>
</reference>
<organism evidence="2">
    <name type="scientific">Argas monolakensis</name>
    <name type="common">Mono lake bird tick</name>
    <dbReference type="NCBI Taxonomy" id="34602"/>
    <lineage>
        <taxon>Eukaryota</taxon>
        <taxon>Metazoa</taxon>
        <taxon>Ecdysozoa</taxon>
        <taxon>Arthropoda</taxon>
        <taxon>Chelicerata</taxon>
        <taxon>Arachnida</taxon>
        <taxon>Acari</taxon>
        <taxon>Parasitiformes</taxon>
        <taxon>Ixodida</taxon>
        <taxon>Ixodoidea</taxon>
        <taxon>Argasidae</taxon>
        <taxon>Argasinae</taxon>
        <taxon>Argas</taxon>
    </lineage>
</organism>
<dbReference type="AlphaFoldDB" id="Q09JQ5"/>
<protein>
    <submittedName>
        <fullName evidence="2">Cysteine-rich putative secretory protein</fullName>
    </submittedName>
</protein>
<proteinExistence type="evidence at transcript level"/>
<evidence type="ECO:0000256" key="1">
    <source>
        <dbReference type="SAM" id="SignalP"/>
    </source>
</evidence>
<name>Q09JQ5_ARGMO</name>
<evidence type="ECO:0000313" key="2">
    <source>
        <dbReference type="EMBL" id="ABI52708.1"/>
    </source>
</evidence>